<dbReference type="EMBL" id="JAQOSK010000001">
    <property type="protein sequence ID" value="MDC2953451.1"/>
    <property type="molecule type" value="Genomic_DNA"/>
</dbReference>
<gene>
    <name evidence="2" type="ORF">PO587_03165</name>
</gene>
<dbReference type="Proteomes" id="UP001221328">
    <property type="component" value="Unassembled WGS sequence"/>
</dbReference>
<feature type="region of interest" description="Disordered" evidence="1">
    <location>
        <begin position="34"/>
        <end position="79"/>
    </location>
</feature>
<dbReference type="RefSeq" id="WP_200701520.1">
    <property type="nucleotide sequence ID" value="NZ_JAQOSK010000001.1"/>
</dbReference>
<evidence type="ECO:0000256" key="1">
    <source>
        <dbReference type="SAM" id="MobiDB-lite"/>
    </source>
</evidence>
<evidence type="ECO:0000313" key="3">
    <source>
        <dbReference type="Proteomes" id="UP001221328"/>
    </source>
</evidence>
<proteinExistence type="predicted"/>
<comment type="caution">
    <text evidence="2">The sequence shown here is derived from an EMBL/GenBank/DDBJ whole genome shotgun (WGS) entry which is preliminary data.</text>
</comment>
<reference evidence="2 3" key="1">
    <citation type="journal article" date="2015" name="Int. J. Syst. Evol. Microbiol.">
        <title>Streptomyces gilvifuscus sp. nov., an actinomycete that produces antibacterial compounds isolated from soil.</title>
        <authorList>
            <person name="Nguyen T.M."/>
            <person name="Kim J."/>
        </authorList>
    </citation>
    <scope>NUCLEOTIDE SEQUENCE [LARGE SCALE GENOMIC DNA]</scope>
    <source>
        <strain evidence="2 3">T113</strain>
    </source>
</reference>
<protein>
    <submittedName>
        <fullName evidence="2">Uncharacterized protein</fullName>
    </submittedName>
</protein>
<sequence length="79" mass="8408">MSDLFDECRVVRAGAEPDETTAPAFARDLEAARRSGCPPFPVVDPRGGTFGPRDAWRGSPAGIAVPRGTESGPWQNRAP</sequence>
<name>A0ABT5FLQ3_9ACTN</name>
<accession>A0ABT5FLQ3</accession>
<organism evidence="2 3">
    <name type="scientific">Streptomyces gilvifuscus</name>
    <dbReference type="NCBI Taxonomy" id="1550617"/>
    <lineage>
        <taxon>Bacteria</taxon>
        <taxon>Bacillati</taxon>
        <taxon>Actinomycetota</taxon>
        <taxon>Actinomycetes</taxon>
        <taxon>Kitasatosporales</taxon>
        <taxon>Streptomycetaceae</taxon>
        <taxon>Streptomyces</taxon>
    </lineage>
</organism>
<evidence type="ECO:0000313" key="2">
    <source>
        <dbReference type="EMBL" id="MDC2953451.1"/>
    </source>
</evidence>
<keyword evidence="3" id="KW-1185">Reference proteome</keyword>